<accession>A0A841DMW8</accession>
<dbReference type="Proteomes" id="UP000558997">
    <property type="component" value="Unassembled WGS sequence"/>
</dbReference>
<dbReference type="EMBL" id="JACHNF010000001">
    <property type="protein sequence ID" value="MBB5979882.1"/>
    <property type="molecule type" value="Genomic_DNA"/>
</dbReference>
<evidence type="ECO:0000313" key="2">
    <source>
        <dbReference type="Proteomes" id="UP000558997"/>
    </source>
</evidence>
<proteinExistence type="predicted"/>
<sequence>MARQAGTDFVGPNVADAGADLVAACDREYIPDAPIL</sequence>
<name>A0A841DMW8_9ACTN</name>
<gene>
    <name evidence="1" type="ORF">HDA44_003223</name>
</gene>
<dbReference type="AlphaFoldDB" id="A0A841DMW8"/>
<organism evidence="1 2">
    <name type="scientific">Kribbella solani</name>
    <dbReference type="NCBI Taxonomy" id="236067"/>
    <lineage>
        <taxon>Bacteria</taxon>
        <taxon>Bacillati</taxon>
        <taxon>Actinomycetota</taxon>
        <taxon>Actinomycetes</taxon>
        <taxon>Propionibacteriales</taxon>
        <taxon>Kribbellaceae</taxon>
        <taxon>Kribbella</taxon>
    </lineage>
</organism>
<protein>
    <submittedName>
        <fullName evidence="1">Uncharacterized protein</fullName>
    </submittedName>
</protein>
<reference evidence="1 2" key="1">
    <citation type="submission" date="2020-08" db="EMBL/GenBank/DDBJ databases">
        <title>Sequencing the genomes of 1000 actinobacteria strains.</title>
        <authorList>
            <person name="Klenk H.-P."/>
        </authorList>
    </citation>
    <scope>NUCLEOTIDE SEQUENCE [LARGE SCALE GENOMIC DNA]</scope>
    <source>
        <strain evidence="1 2">DSM 17294</strain>
    </source>
</reference>
<evidence type="ECO:0000313" key="1">
    <source>
        <dbReference type="EMBL" id="MBB5979882.1"/>
    </source>
</evidence>
<comment type="caution">
    <text evidence="1">The sequence shown here is derived from an EMBL/GenBank/DDBJ whole genome shotgun (WGS) entry which is preliminary data.</text>
</comment>
<keyword evidence="2" id="KW-1185">Reference proteome</keyword>